<evidence type="ECO:0000313" key="4">
    <source>
        <dbReference type="EMBL" id="RJP77939.1"/>
    </source>
</evidence>
<keyword evidence="2" id="KW-0472">Membrane</keyword>
<dbReference type="InterPro" id="IPR011010">
    <property type="entry name" value="DNA_brk_join_enz"/>
</dbReference>
<dbReference type="Proteomes" id="UP000266144">
    <property type="component" value="Unassembled WGS sequence"/>
</dbReference>
<dbReference type="AlphaFoldDB" id="A0A3A4RU22"/>
<comment type="caution">
    <text evidence="4">The sequence shown here is derived from an EMBL/GenBank/DDBJ whole genome shotgun (WGS) entry which is preliminary data.</text>
</comment>
<dbReference type="InterPro" id="IPR013762">
    <property type="entry name" value="Integrase-like_cat_sf"/>
</dbReference>
<dbReference type="PROSITE" id="PS51898">
    <property type="entry name" value="TYR_RECOMBINASE"/>
    <property type="match status" value="1"/>
</dbReference>
<keyword evidence="1" id="KW-0233">DNA recombination</keyword>
<sequence>MTFQKANTKLAKPINQPLSSHIFRHTLLSTLAEKNIPLKAIMVRVEHKDAKTINNIYTHVSKRMEQAVLEVLNTISLNRKYIRSNLDKYITIAKTFVEIHLTFLSTLCISYFILNENQRAN</sequence>
<gene>
    <name evidence="4" type="ORF">C5O68_11565</name>
</gene>
<evidence type="ECO:0000256" key="1">
    <source>
        <dbReference type="ARBA" id="ARBA00023172"/>
    </source>
</evidence>
<evidence type="ECO:0000256" key="2">
    <source>
        <dbReference type="SAM" id="Phobius"/>
    </source>
</evidence>
<dbReference type="GO" id="GO:0015074">
    <property type="term" value="P:DNA integration"/>
    <property type="evidence" value="ECO:0007669"/>
    <property type="project" value="InterPro"/>
</dbReference>
<evidence type="ECO:0000259" key="3">
    <source>
        <dbReference type="PROSITE" id="PS51898"/>
    </source>
</evidence>
<protein>
    <submittedName>
        <fullName evidence="4">Integrase</fullName>
    </submittedName>
</protein>
<dbReference type="SUPFAM" id="SSF56349">
    <property type="entry name" value="DNA breaking-rejoining enzymes"/>
    <property type="match status" value="1"/>
</dbReference>
<feature type="domain" description="Tyr recombinase" evidence="3">
    <location>
        <begin position="1"/>
        <end position="70"/>
    </location>
</feature>
<keyword evidence="2" id="KW-1133">Transmembrane helix</keyword>
<dbReference type="Pfam" id="PF00589">
    <property type="entry name" value="Phage_integrase"/>
    <property type="match status" value="1"/>
</dbReference>
<reference evidence="5" key="1">
    <citation type="submission" date="2018-02" db="EMBL/GenBank/DDBJ databases">
        <authorList>
            <person name="Handem S."/>
        </authorList>
    </citation>
    <scope>NUCLEOTIDE SEQUENCE [LARGE SCALE GENOMIC DNA]</scope>
    <source>
        <strain evidence="5">Spain939</strain>
    </source>
</reference>
<proteinExistence type="predicted"/>
<feature type="transmembrane region" description="Helical" evidence="2">
    <location>
        <begin position="89"/>
        <end position="114"/>
    </location>
</feature>
<dbReference type="RefSeq" id="WP_119943624.1">
    <property type="nucleotide sequence ID" value="NZ_JACSYZ010000003.1"/>
</dbReference>
<dbReference type="EMBL" id="PTQV01000096">
    <property type="protein sequence ID" value="RJP77939.1"/>
    <property type="molecule type" value="Genomic_DNA"/>
</dbReference>
<evidence type="ECO:0000313" key="5">
    <source>
        <dbReference type="Proteomes" id="UP000266144"/>
    </source>
</evidence>
<dbReference type="InterPro" id="IPR002104">
    <property type="entry name" value="Integrase_catalytic"/>
</dbReference>
<name>A0A3A4RU22_9STRE</name>
<dbReference type="GO" id="GO:0006310">
    <property type="term" value="P:DNA recombination"/>
    <property type="evidence" value="ECO:0007669"/>
    <property type="project" value="UniProtKB-KW"/>
</dbReference>
<dbReference type="GO" id="GO:0003677">
    <property type="term" value="F:DNA binding"/>
    <property type="evidence" value="ECO:0007669"/>
    <property type="project" value="InterPro"/>
</dbReference>
<keyword evidence="2" id="KW-0812">Transmembrane</keyword>
<dbReference type="Gene3D" id="1.10.443.10">
    <property type="entry name" value="Intergrase catalytic core"/>
    <property type="match status" value="1"/>
</dbReference>
<accession>A0A3A4RU22</accession>
<organism evidence="4 5">
    <name type="scientific">Streptococcus pseudopneumoniae</name>
    <dbReference type="NCBI Taxonomy" id="257758"/>
    <lineage>
        <taxon>Bacteria</taxon>
        <taxon>Bacillati</taxon>
        <taxon>Bacillota</taxon>
        <taxon>Bacilli</taxon>
        <taxon>Lactobacillales</taxon>
        <taxon>Streptococcaceae</taxon>
        <taxon>Streptococcus</taxon>
    </lineage>
</organism>